<gene>
    <name evidence="1" type="ORF">S03H2_53910</name>
</gene>
<comment type="caution">
    <text evidence="1">The sequence shown here is derived from an EMBL/GenBank/DDBJ whole genome shotgun (WGS) entry which is preliminary data.</text>
</comment>
<dbReference type="AlphaFoldDB" id="X1I0U8"/>
<evidence type="ECO:0000313" key="1">
    <source>
        <dbReference type="EMBL" id="GAH62940.1"/>
    </source>
</evidence>
<proteinExistence type="predicted"/>
<name>X1I0U8_9ZZZZ</name>
<feature type="non-terminal residue" evidence="1">
    <location>
        <position position="1"/>
    </location>
</feature>
<sequence>VAKIIDSLTVNEIANAAGKFGETFIENLTELAKLGIISPETYLKRIDNLSVKKEFGSWRGPLKEIKIITGDGSEEE</sequence>
<reference evidence="1" key="1">
    <citation type="journal article" date="2014" name="Front. Microbiol.">
        <title>High frequency of phylogenetically diverse reductive dehalogenase-homologous genes in deep subseafloor sedimentary metagenomes.</title>
        <authorList>
            <person name="Kawai M."/>
            <person name="Futagami T."/>
            <person name="Toyoda A."/>
            <person name="Takaki Y."/>
            <person name="Nishi S."/>
            <person name="Hori S."/>
            <person name="Arai W."/>
            <person name="Tsubouchi T."/>
            <person name="Morono Y."/>
            <person name="Uchiyama I."/>
            <person name="Ito T."/>
            <person name="Fujiyama A."/>
            <person name="Inagaki F."/>
            <person name="Takami H."/>
        </authorList>
    </citation>
    <scope>NUCLEOTIDE SEQUENCE</scope>
    <source>
        <strain evidence="1">Expedition CK06-06</strain>
    </source>
</reference>
<organism evidence="1">
    <name type="scientific">marine sediment metagenome</name>
    <dbReference type="NCBI Taxonomy" id="412755"/>
    <lineage>
        <taxon>unclassified sequences</taxon>
        <taxon>metagenomes</taxon>
        <taxon>ecological metagenomes</taxon>
    </lineage>
</organism>
<dbReference type="EMBL" id="BARU01034337">
    <property type="protein sequence ID" value="GAH62940.1"/>
    <property type="molecule type" value="Genomic_DNA"/>
</dbReference>
<accession>X1I0U8</accession>
<protein>
    <submittedName>
        <fullName evidence="1">Uncharacterized protein</fullName>
    </submittedName>
</protein>